<sequence>MIIKNIIPITLLALSPFLGGCSASSESDMTSYYMLNNPASSGVAQVDHSKDKVKQRVLLSLEVADYLSSPYLVMQMDAHKIHYATFHMWAEPLTDSIFNLLLHDLNAMSETEVFVPALRGDQESQQAHMSVSIDYFHVTSQSKVILSGSYEHQGSYRDFSFEMTMQEDGYSHSVALMRALIQKLAKQISST</sequence>
<dbReference type="SUPFAM" id="SSF159594">
    <property type="entry name" value="XCC0632-like"/>
    <property type="match status" value="1"/>
</dbReference>
<dbReference type="Pfam" id="PF03886">
    <property type="entry name" value="ABC_trans_aux"/>
    <property type="match status" value="1"/>
</dbReference>
<dbReference type="Proteomes" id="UP001195963">
    <property type="component" value="Unassembled WGS sequence"/>
</dbReference>
<dbReference type="EMBL" id="JAHZST010000005">
    <property type="protein sequence ID" value="MBW8183914.1"/>
    <property type="molecule type" value="Genomic_DNA"/>
</dbReference>
<evidence type="ECO:0000256" key="1">
    <source>
        <dbReference type="SAM" id="SignalP"/>
    </source>
</evidence>
<feature type="domain" description="ABC-type transport auxiliary lipoprotein component" evidence="2">
    <location>
        <begin position="45"/>
        <end position="188"/>
    </location>
</feature>
<keyword evidence="1" id="KW-0732">Signal</keyword>
<dbReference type="RefSeq" id="WP_220109472.1">
    <property type="nucleotide sequence ID" value="NZ_JAHZST010000005.1"/>
</dbReference>
<accession>A0ABS7E2N1</accession>
<dbReference type="Gene3D" id="3.40.50.10610">
    <property type="entry name" value="ABC-type transport auxiliary lipoprotein component"/>
    <property type="match status" value="1"/>
</dbReference>
<gene>
    <name evidence="3" type="ORF">K0625_09540</name>
</gene>
<proteinExistence type="predicted"/>
<feature type="chain" id="PRO_5045757890" evidence="1">
    <location>
        <begin position="24"/>
        <end position="191"/>
    </location>
</feature>
<evidence type="ECO:0000259" key="2">
    <source>
        <dbReference type="Pfam" id="PF03886"/>
    </source>
</evidence>
<dbReference type="InterPro" id="IPR005586">
    <property type="entry name" value="ABC_trans_aux"/>
</dbReference>
<evidence type="ECO:0000313" key="3">
    <source>
        <dbReference type="EMBL" id="MBW8183914.1"/>
    </source>
</evidence>
<protein>
    <submittedName>
        <fullName evidence="3">PqiC family protein</fullName>
    </submittedName>
</protein>
<evidence type="ECO:0000313" key="4">
    <source>
        <dbReference type="Proteomes" id="UP001195963"/>
    </source>
</evidence>
<dbReference type="PROSITE" id="PS51257">
    <property type="entry name" value="PROKAR_LIPOPROTEIN"/>
    <property type="match status" value="1"/>
</dbReference>
<name>A0ABS7E2N1_9GAMM</name>
<comment type="caution">
    <text evidence="3">The sequence shown here is derived from an EMBL/GenBank/DDBJ whole genome shotgun (WGS) entry which is preliminary data.</text>
</comment>
<organism evidence="3 4">
    <name type="scientific">Shewanella nanhaiensis</name>
    <dbReference type="NCBI Taxonomy" id="2864872"/>
    <lineage>
        <taxon>Bacteria</taxon>
        <taxon>Pseudomonadati</taxon>
        <taxon>Pseudomonadota</taxon>
        <taxon>Gammaproteobacteria</taxon>
        <taxon>Alteromonadales</taxon>
        <taxon>Shewanellaceae</taxon>
        <taxon>Shewanella</taxon>
    </lineage>
</organism>
<keyword evidence="4" id="KW-1185">Reference proteome</keyword>
<reference evidence="3 4" key="1">
    <citation type="submission" date="2021-07" db="EMBL/GenBank/DDBJ databases">
        <title>Shewanella sp. nov, isolated from SCS.</title>
        <authorList>
            <person name="Cao W.R."/>
        </authorList>
    </citation>
    <scope>NUCLEOTIDE SEQUENCE [LARGE SCALE GENOMIC DNA]</scope>
    <source>
        <strain evidence="3 4">NR704-98</strain>
    </source>
</reference>
<feature type="signal peptide" evidence="1">
    <location>
        <begin position="1"/>
        <end position="23"/>
    </location>
</feature>